<dbReference type="AlphaFoldDB" id="A0A7J5YCI1"/>
<gene>
    <name evidence="1" type="ORF">F7725_020190</name>
</gene>
<name>A0A7J5YCI1_DISMA</name>
<evidence type="ECO:0000313" key="2">
    <source>
        <dbReference type="Proteomes" id="UP000518266"/>
    </source>
</evidence>
<protein>
    <submittedName>
        <fullName evidence="1">Uncharacterized protein</fullName>
    </submittedName>
</protein>
<comment type="caution">
    <text evidence="1">The sequence shown here is derived from an EMBL/GenBank/DDBJ whole genome shotgun (WGS) entry which is preliminary data.</text>
</comment>
<reference evidence="1 2" key="1">
    <citation type="submission" date="2020-03" db="EMBL/GenBank/DDBJ databases">
        <title>Dissostichus mawsoni Genome sequencing and assembly.</title>
        <authorList>
            <person name="Park H."/>
        </authorList>
    </citation>
    <scope>NUCLEOTIDE SEQUENCE [LARGE SCALE GENOMIC DNA]</scope>
    <source>
        <strain evidence="1">DM0001</strain>
        <tissue evidence="1">Muscle</tissue>
    </source>
</reference>
<keyword evidence="2" id="KW-1185">Reference proteome</keyword>
<sequence length="223" mass="23403">MSLDNKITTKRTLRWCPQTADPEQRLTVTQQFLFSLNVLRHSTGTKPPQIIKENLSQASNPFLGYGQVLGGPRILQKFSKRCKAKIPARAPAAPVPAMIQASVPGSTAMVPASVLTPAAMVPAPVPAPPAMVPASVLAPAAMFPCSSAGPHSHGTVVQYHPTQPWFRVPVPCPAAMVPAQVPVPAAMVPAPVPAPAGMVPASEPNLTAMFPAPEPAHTAMLMR</sequence>
<accession>A0A7J5YCI1</accession>
<evidence type="ECO:0000313" key="1">
    <source>
        <dbReference type="EMBL" id="KAF3847162.1"/>
    </source>
</evidence>
<proteinExistence type="predicted"/>
<dbReference type="EMBL" id="JAAKFY010000013">
    <property type="protein sequence ID" value="KAF3847162.1"/>
    <property type="molecule type" value="Genomic_DNA"/>
</dbReference>
<organism evidence="1 2">
    <name type="scientific">Dissostichus mawsoni</name>
    <name type="common">Antarctic cod</name>
    <dbReference type="NCBI Taxonomy" id="36200"/>
    <lineage>
        <taxon>Eukaryota</taxon>
        <taxon>Metazoa</taxon>
        <taxon>Chordata</taxon>
        <taxon>Craniata</taxon>
        <taxon>Vertebrata</taxon>
        <taxon>Euteleostomi</taxon>
        <taxon>Actinopterygii</taxon>
        <taxon>Neopterygii</taxon>
        <taxon>Teleostei</taxon>
        <taxon>Neoteleostei</taxon>
        <taxon>Acanthomorphata</taxon>
        <taxon>Eupercaria</taxon>
        <taxon>Perciformes</taxon>
        <taxon>Notothenioidei</taxon>
        <taxon>Nototheniidae</taxon>
        <taxon>Dissostichus</taxon>
    </lineage>
</organism>
<dbReference type="Proteomes" id="UP000518266">
    <property type="component" value="Unassembled WGS sequence"/>
</dbReference>